<dbReference type="PROSITE" id="PS51257">
    <property type="entry name" value="PROKAR_LIPOPROTEIN"/>
    <property type="match status" value="1"/>
</dbReference>
<proteinExistence type="predicted"/>
<reference evidence="2 3" key="1">
    <citation type="journal article" date="2013" name="Mar. Genomics">
        <title>Expression of sulfatases in Rhodopirellula baltica and the diversity of sulfatases in the genus Rhodopirellula.</title>
        <authorList>
            <person name="Wegner C.E."/>
            <person name="Richter-Heitmann T."/>
            <person name="Klindworth A."/>
            <person name="Klockow C."/>
            <person name="Richter M."/>
            <person name="Achstetter T."/>
            <person name="Glockner F.O."/>
            <person name="Harder J."/>
        </authorList>
    </citation>
    <scope>NUCLEOTIDE SEQUENCE [LARGE SCALE GENOMIC DNA]</scope>
    <source>
        <strain evidence="2 3">SM1</strain>
    </source>
</reference>
<accession>M5RN41</accession>
<dbReference type="PATRIC" id="fig|1265738.3.peg.6262"/>
<organism evidence="2 3">
    <name type="scientific">Rhodopirellula maiorica SM1</name>
    <dbReference type="NCBI Taxonomy" id="1265738"/>
    <lineage>
        <taxon>Bacteria</taxon>
        <taxon>Pseudomonadati</taxon>
        <taxon>Planctomycetota</taxon>
        <taxon>Planctomycetia</taxon>
        <taxon>Pirellulales</taxon>
        <taxon>Pirellulaceae</taxon>
        <taxon>Novipirellula</taxon>
    </lineage>
</organism>
<dbReference type="AlphaFoldDB" id="M5RN41"/>
<dbReference type="RefSeq" id="WP_008705683.1">
    <property type="nucleotide sequence ID" value="NZ_ANOG01000911.1"/>
</dbReference>
<evidence type="ECO:0000313" key="2">
    <source>
        <dbReference type="EMBL" id="EMI16787.1"/>
    </source>
</evidence>
<dbReference type="EMBL" id="ANOG01000911">
    <property type="protein sequence ID" value="EMI16787.1"/>
    <property type="molecule type" value="Genomic_DNA"/>
</dbReference>
<dbReference type="Proteomes" id="UP000011991">
    <property type="component" value="Unassembled WGS sequence"/>
</dbReference>
<feature type="chain" id="PRO_5004070893" evidence="1">
    <location>
        <begin position="23"/>
        <end position="58"/>
    </location>
</feature>
<protein>
    <submittedName>
        <fullName evidence="2">Secreted protein</fullName>
    </submittedName>
</protein>
<gene>
    <name evidence="2" type="ORF">RMSM_06281</name>
</gene>
<evidence type="ECO:0000313" key="3">
    <source>
        <dbReference type="Proteomes" id="UP000011991"/>
    </source>
</evidence>
<keyword evidence="1" id="KW-0732">Signal</keyword>
<evidence type="ECO:0000256" key="1">
    <source>
        <dbReference type="SAM" id="SignalP"/>
    </source>
</evidence>
<feature type="signal peptide" evidence="1">
    <location>
        <begin position="1"/>
        <end position="22"/>
    </location>
</feature>
<keyword evidence="3" id="KW-1185">Reference proteome</keyword>
<comment type="caution">
    <text evidence="2">The sequence shown here is derived from an EMBL/GenBank/DDBJ whole genome shotgun (WGS) entry which is preliminary data.</text>
</comment>
<name>M5RN41_9BACT</name>
<sequence length="58" mass="6328">MTHLFHRVSLLAFALMFSFVLGCSESSQPTVVSDEDELAQYAAENPTPTDIDPALADK</sequence>